<dbReference type="InterPro" id="IPR045243">
    <property type="entry name" value="Rna14-like"/>
</dbReference>
<evidence type="ECO:0000256" key="3">
    <source>
        <dbReference type="ARBA" id="ARBA00023242"/>
    </source>
</evidence>
<dbReference type="SUPFAM" id="SSF48452">
    <property type="entry name" value="TPR-like"/>
    <property type="match status" value="2"/>
</dbReference>
<dbReference type="HOGENOM" id="CLU_007630_1_1_1"/>
<dbReference type="Proteomes" id="UP000028545">
    <property type="component" value="Unassembled WGS sequence"/>
</dbReference>
<keyword evidence="4" id="KW-0507">mRNA processing</keyword>
<dbReference type="OMA" id="VQLWSVY"/>
<dbReference type="InterPro" id="IPR011990">
    <property type="entry name" value="TPR-like_helical_dom_sf"/>
</dbReference>
<dbReference type="InterPro" id="IPR008847">
    <property type="entry name" value="Suf"/>
</dbReference>
<dbReference type="RefSeq" id="XP_016642652.1">
    <property type="nucleotide sequence ID" value="XM_016787637.1"/>
</dbReference>
<dbReference type="SMART" id="SM00386">
    <property type="entry name" value="HAT"/>
    <property type="match status" value="6"/>
</dbReference>
<dbReference type="GeneID" id="27724352"/>
<evidence type="ECO:0000256" key="1">
    <source>
        <dbReference type="ARBA" id="ARBA00002863"/>
    </source>
</evidence>
<dbReference type="Gene3D" id="1.25.40.1040">
    <property type="match status" value="1"/>
</dbReference>
<feature type="region of interest" description="Disordered" evidence="5">
    <location>
        <begin position="577"/>
        <end position="596"/>
    </location>
</feature>
<dbReference type="KEGG" id="sapo:SAPIO_CDS5280"/>
<feature type="region of interest" description="Disordered" evidence="5">
    <location>
        <begin position="925"/>
        <end position="999"/>
    </location>
</feature>
<dbReference type="GO" id="GO:0180010">
    <property type="term" value="P:co-transcriptional mRNA 3'-end processing, cleavage and polyadenylation pathway"/>
    <property type="evidence" value="ECO:0007669"/>
    <property type="project" value="UniProtKB-UniRule"/>
</dbReference>
<feature type="region of interest" description="Disordered" evidence="5">
    <location>
        <begin position="808"/>
        <end position="878"/>
    </location>
</feature>
<proteinExistence type="predicted"/>
<feature type="compositionally biased region" description="Polar residues" evidence="5">
    <location>
        <begin position="133"/>
        <end position="161"/>
    </location>
</feature>
<gene>
    <name evidence="7" type="ORF">SAPIO_CDS5280</name>
</gene>
<comment type="caution">
    <text evidence="7">The sequence shown here is derived from an EMBL/GenBank/DDBJ whole genome shotgun (WGS) entry which is preliminary data.</text>
</comment>
<accession>A0A084G691</accession>
<comment type="subcellular location">
    <subcellularLocation>
        <location evidence="4">Nucleus</location>
    </subcellularLocation>
    <subcellularLocation>
        <location evidence="4">Cytoplasm</location>
    </subcellularLocation>
    <text evidence="4">Nucleus and/or cytoplasm.</text>
</comment>
<reference evidence="7 8" key="1">
    <citation type="journal article" date="2014" name="Genome Announc.">
        <title>Draft genome sequence of the pathogenic fungus Scedosporium apiospermum.</title>
        <authorList>
            <person name="Vandeputte P."/>
            <person name="Ghamrawi S."/>
            <person name="Rechenmann M."/>
            <person name="Iltis A."/>
            <person name="Giraud S."/>
            <person name="Fleury M."/>
            <person name="Thornton C."/>
            <person name="Delhaes L."/>
            <person name="Meyer W."/>
            <person name="Papon N."/>
            <person name="Bouchara J.P."/>
        </authorList>
    </citation>
    <scope>NUCLEOTIDE SEQUENCE [LARGE SCALE GENOMIC DNA]</scope>
    <source>
        <strain evidence="7 8">IHEM 14462</strain>
    </source>
</reference>
<evidence type="ECO:0000256" key="5">
    <source>
        <dbReference type="SAM" id="MobiDB-lite"/>
    </source>
</evidence>
<protein>
    <recommendedName>
        <fullName evidence="4">mRNA 3'-end-processing protein RNA14</fullName>
    </recommendedName>
</protein>
<dbReference type="PANTHER" id="PTHR19980:SF0">
    <property type="entry name" value="CLEAVAGE STIMULATION FACTOR SUBUNIT 3"/>
    <property type="match status" value="1"/>
</dbReference>
<feature type="region of interest" description="Disordered" evidence="5">
    <location>
        <begin position="1"/>
        <end position="113"/>
    </location>
</feature>
<evidence type="ECO:0000256" key="4">
    <source>
        <dbReference type="RuleBase" id="RU369035"/>
    </source>
</evidence>
<feature type="region of interest" description="Disordered" evidence="5">
    <location>
        <begin position="125"/>
        <end position="163"/>
    </location>
</feature>
<dbReference type="AlphaFoldDB" id="A0A084G691"/>
<evidence type="ECO:0000313" key="7">
    <source>
        <dbReference type="EMBL" id="KEZ42853.1"/>
    </source>
</evidence>
<dbReference type="OrthoDB" id="26282at2759"/>
<dbReference type="InterPro" id="IPR003107">
    <property type="entry name" value="HAT"/>
</dbReference>
<evidence type="ECO:0000313" key="8">
    <source>
        <dbReference type="Proteomes" id="UP000028545"/>
    </source>
</evidence>
<feature type="compositionally biased region" description="Acidic residues" evidence="5">
    <location>
        <begin position="99"/>
        <end position="108"/>
    </location>
</feature>
<evidence type="ECO:0000259" key="6">
    <source>
        <dbReference type="Pfam" id="PF05843"/>
    </source>
</evidence>
<dbReference type="Pfam" id="PF05843">
    <property type="entry name" value="Suf"/>
    <property type="match status" value="1"/>
</dbReference>
<feature type="compositionally biased region" description="Polar residues" evidence="5">
    <location>
        <begin position="40"/>
        <end position="57"/>
    </location>
</feature>
<name>A0A084G691_PSEDA</name>
<dbReference type="VEuPathDB" id="FungiDB:SAPIO_CDS5280"/>
<organism evidence="7 8">
    <name type="scientific">Pseudallescheria apiosperma</name>
    <name type="common">Scedosporium apiospermum</name>
    <dbReference type="NCBI Taxonomy" id="563466"/>
    <lineage>
        <taxon>Eukaryota</taxon>
        <taxon>Fungi</taxon>
        <taxon>Dikarya</taxon>
        <taxon>Ascomycota</taxon>
        <taxon>Pezizomycotina</taxon>
        <taxon>Sordariomycetes</taxon>
        <taxon>Hypocreomycetidae</taxon>
        <taxon>Microascales</taxon>
        <taxon>Microascaceae</taxon>
        <taxon>Scedosporium</taxon>
    </lineage>
</organism>
<dbReference type="PANTHER" id="PTHR19980">
    <property type="entry name" value="RNA CLEAVAGE STIMULATION FACTOR"/>
    <property type="match status" value="1"/>
</dbReference>
<dbReference type="GO" id="GO:0005737">
    <property type="term" value="C:cytoplasm"/>
    <property type="evidence" value="ECO:0007669"/>
    <property type="project" value="UniProtKB-SubCell"/>
</dbReference>
<dbReference type="EMBL" id="JOWA01000098">
    <property type="protein sequence ID" value="KEZ42853.1"/>
    <property type="molecule type" value="Genomic_DNA"/>
</dbReference>
<comment type="function">
    <text evidence="1 4">Component of the cleavage factor IA (CFIA) complex, which is involved in the endonucleolytic cleavage during polyadenylation-dependent pre-mRNA 3'-end formation.</text>
</comment>
<feature type="domain" description="Suppressor of forked" evidence="6">
    <location>
        <begin position="183"/>
        <end position="788"/>
    </location>
</feature>
<keyword evidence="8" id="KW-1185">Reference proteome</keyword>
<dbReference type="GO" id="GO:0003729">
    <property type="term" value="F:mRNA binding"/>
    <property type="evidence" value="ECO:0007669"/>
    <property type="project" value="TreeGrafter"/>
</dbReference>
<feature type="compositionally biased region" description="Basic and acidic residues" evidence="5">
    <location>
        <begin position="869"/>
        <end position="878"/>
    </location>
</feature>
<keyword evidence="3 4" id="KW-0539">Nucleus</keyword>
<sequence length="999" mass="111633">MSADEVNDKTPYGGEGVSWEEDGLEGEGPDDYQPDIPLSDEQTQDPSLTGANPSTDYGDNGEDFGDDGAEYDPEAISAPPVPEPKPAKPQTTGGFIIQEDSDEEEEEQGSAATAANVPAAISGGAASAPTEAVPSQDQAVPSASRVQDLQVTNGSAASHATGNPLLHPQVAALSGQDTVNRAAVLEDRVKADPRGDMDAWLGLIEEYRRRNSLDELRSAYGRFLEIFPQSAEAWASWVELELGLNNFVEAERLFGRCLMLAPNVRLWTVYLNYIRRRNDLNNDPDGRARKVVTQAYEFVIDTIGVDKDSAQIWQDYIQFIRSGPGQIGGGNWQDQQKMDQLRKAYQRAICVPTSAVNNLWKEYDQFEMGLNKMTGRKFIQERSPSYMSAKSANIALDNITRNLNRTTYPRLPPAPGFEGDVEFLDQVEIWKKWIAWEKEDPLVLEADEPATFKQRILHCYRQALMALRFVPEMWVDAAEWCFRNQIAQNNQDTGLEFLTQGIAANPESVLLALKHADRIESTHVGGESDDAKREFATAVGQPYNKVLDRLYDMCKDLKEKEQADVARVERMFAANPSNAAESYDDEDEYDAPKNNAEKENRLKAIKQGYAARADLLSKTISHVWIALARAMRRIQGKGGVGVGGLRQVFVEARKRGKLTSDVYVAVALMESVVYRDPVGAKIFERGMTLFPEDENYLLEYLKYLHSKDDTTNARVVFETCVNRLTQKPETVSRAKPLYAYFHKYESQFGELAQISKLEARMAELFPDDPKLANFSQRYSTPKFDPIMARIIVSPAAQLRPKMVMPSIEQPPSARRTQSPVPPIHGSPRPQYIRATASPKRPFAGDEYEDLNRPRKLARGESPLKGAAGRRLDQQRRDRSSALHRELTFFLNILPPASTYDSARFNPVSMTKLLQTTVIPDFATWKASQDRQGGPTRHTAAGYPPYQRSQSPYTGGAGRPGHIAAAFPPQRPSSRGYEHSYSAPPTNYGQPQQQYGGYRY</sequence>
<keyword evidence="2" id="KW-0677">Repeat</keyword>
<feature type="compositionally biased region" description="Acidic residues" evidence="5">
    <location>
        <begin position="59"/>
        <end position="73"/>
    </location>
</feature>
<dbReference type="GO" id="GO:0005634">
    <property type="term" value="C:nucleus"/>
    <property type="evidence" value="ECO:0007669"/>
    <property type="project" value="UniProtKB-SubCell"/>
</dbReference>
<feature type="compositionally biased region" description="Acidic residues" evidence="5">
    <location>
        <begin position="18"/>
        <end position="33"/>
    </location>
</feature>
<evidence type="ECO:0000256" key="2">
    <source>
        <dbReference type="ARBA" id="ARBA00022737"/>
    </source>
</evidence>
<keyword evidence="4" id="KW-0963">Cytoplasm</keyword>
<feature type="compositionally biased region" description="Low complexity" evidence="5">
    <location>
        <begin position="987"/>
        <end position="999"/>
    </location>
</feature>